<comment type="caution">
    <text evidence="3">The sequence shown here is derived from an EMBL/GenBank/DDBJ whole genome shotgun (WGS) entry which is preliminary data.</text>
</comment>
<gene>
    <name evidence="3" type="ORF">IAA42_07525</name>
</gene>
<sequence>MGVFDLVRGFSVISMVLFHLCYDLKFIAGAQLTWFAPPLQDVWRCSISWTFLFVAGCMFPLSRNNLRRAAEYGAVALAIWIVTSVVAVDVPISFGIIYCMFACTLVAKALHRLGLLPRGCAAAVVLVVMFLALQGLADGTVGIGALSWDAPSELYSTPWLSWLGLPGPGFTSGDYYPLLPYLALYLAGAALGTRWSRKGYPEWAYRAHIAPLNFVGRHALLVYIAHQPVILGICLLAGAL</sequence>
<dbReference type="AlphaFoldDB" id="A0A9D2CIA1"/>
<dbReference type="Proteomes" id="UP000824133">
    <property type="component" value="Unassembled WGS sequence"/>
</dbReference>
<proteinExistence type="predicted"/>
<organism evidence="3 4">
    <name type="scientific">Candidatus Olsenella excrementavium</name>
    <dbReference type="NCBI Taxonomy" id="2838709"/>
    <lineage>
        <taxon>Bacteria</taxon>
        <taxon>Bacillati</taxon>
        <taxon>Actinomycetota</taxon>
        <taxon>Coriobacteriia</taxon>
        <taxon>Coriobacteriales</taxon>
        <taxon>Atopobiaceae</taxon>
        <taxon>Olsenella</taxon>
    </lineage>
</organism>
<feature type="transmembrane region" description="Helical" evidence="1">
    <location>
        <begin position="42"/>
        <end position="62"/>
    </location>
</feature>
<name>A0A9D2CIA1_9ACTN</name>
<accession>A0A9D2CIA1</accession>
<feature type="transmembrane region" description="Helical" evidence="1">
    <location>
        <begin position="119"/>
        <end position="137"/>
    </location>
</feature>
<evidence type="ECO:0000313" key="4">
    <source>
        <dbReference type="Proteomes" id="UP000824133"/>
    </source>
</evidence>
<protein>
    <submittedName>
        <fullName evidence="3">DUF1624 domain-containing protein</fullName>
    </submittedName>
</protein>
<reference evidence="3" key="2">
    <citation type="submission" date="2021-04" db="EMBL/GenBank/DDBJ databases">
        <authorList>
            <person name="Gilroy R."/>
        </authorList>
    </citation>
    <scope>NUCLEOTIDE SEQUENCE</scope>
    <source>
        <strain evidence="3">ChiHjej10B9-743</strain>
    </source>
</reference>
<feature type="transmembrane region" description="Helical" evidence="1">
    <location>
        <begin position="74"/>
        <end position="107"/>
    </location>
</feature>
<keyword evidence="1" id="KW-0812">Transmembrane</keyword>
<evidence type="ECO:0000313" key="3">
    <source>
        <dbReference type="EMBL" id="HIY80266.1"/>
    </source>
</evidence>
<dbReference type="Pfam" id="PF07786">
    <property type="entry name" value="HGSNAT_cat"/>
    <property type="match status" value="1"/>
</dbReference>
<keyword evidence="1" id="KW-0472">Membrane</keyword>
<reference evidence="3" key="1">
    <citation type="journal article" date="2021" name="PeerJ">
        <title>Extensive microbial diversity within the chicken gut microbiome revealed by metagenomics and culture.</title>
        <authorList>
            <person name="Gilroy R."/>
            <person name="Ravi A."/>
            <person name="Getino M."/>
            <person name="Pursley I."/>
            <person name="Horton D.L."/>
            <person name="Alikhan N.F."/>
            <person name="Baker D."/>
            <person name="Gharbi K."/>
            <person name="Hall N."/>
            <person name="Watson M."/>
            <person name="Adriaenssens E.M."/>
            <person name="Foster-Nyarko E."/>
            <person name="Jarju S."/>
            <person name="Secka A."/>
            <person name="Antonio M."/>
            <person name="Oren A."/>
            <person name="Chaudhuri R.R."/>
            <person name="La Ragione R."/>
            <person name="Hildebrand F."/>
            <person name="Pallen M.J."/>
        </authorList>
    </citation>
    <scope>NUCLEOTIDE SEQUENCE</scope>
    <source>
        <strain evidence="3">ChiHjej10B9-743</strain>
    </source>
</reference>
<dbReference type="EMBL" id="DXCP01000056">
    <property type="protein sequence ID" value="HIY80266.1"/>
    <property type="molecule type" value="Genomic_DNA"/>
</dbReference>
<feature type="domain" description="Heparan-alpha-glucosaminide N-acetyltransferase catalytic" evidence="2">
    <location>
        <begin position="3"/>
        <end position="228"/>
    </location>
</feature>
<dbReference type="InterPro" id="IPR012429">
    <property type="entry name" value="HGSNAT_cat"/>
</dbReference>
<evidence type="ECO:0000259" key="2">
    <source>
        <dbReference type="Pfam" id="PF07786"/>
    </source>
</evidence>
<keyword evidence="1" id="KW-1133">Transmembrane helix</keyword>
<feature type="transmembrane region" description="Helical" evidence="1">
    <location>
        <begin position="175"/>
        <end position="193"/>
    </location>
</feature>
<feature type="transmembrane region" description="Helical" evidence="1">
    <location>
        <begin position="6"/>
        <end position="22"/>
    </location>
</feature>
<evidence type="ECO:0000256" key="1">
    <source>
        <dbReference type="SAM" id="Phobius"/>
    </source>
</evidence>
<feature type="transmembrane region" description="Helical" evidence="1">
    <location>
        <begin position="214"/>
        <end position="239"/>
    </location>
</feature>